<sequence>MARGVGGEDKPKNLQDRFERNIFALMIATAFAVSIAGIVQIVPLFYLKSAVDYTEKVDQFGNIKNEKFPELVWQREFVMDENGRVVLAPGSENKRLIFKREDGSWGSDWKAGDGVRPYTPLELAGRDIYLREGCYICHSQMIRPFRDERERYGHFSLATESIYDHPFQWGSKRTGPDLARVGGKYSDEWHIMHLIRPKDMIPESIMPAYPWLAERSIEGYFFGMTRDMQARLRAMRRIGVPYTDDEIEMAQEHVKGKTEMDAIVAYMQVLGTMVTLDDSKVYRE</sequence>
<reference evidence="7 8" key="1">
    <citation type="submission" date="2011-05" db="EMBL/GenBank/DDBJ databases">
        <title>Complete sequence of Thioalkalimicrobium cyclicum ALM1.</title>
        <authorList>
            <consortium name="US DOE Joint Genome Institute"/>
            <person name="Lucas S."/>
            <person name="Han J."/>
            <person name="Lapidus A."/>
            <person name="Cheng J.-F."/>
            <person name="Goodwin L."/>
            <person name="Pitluck S."/>
            <person name="Peters L."/>
            <person name="Mikhailova N."/>
            <person name="Davenport K."/>
            <person name="Han C."/>
            <person name="Tapia R."/>
            <person name="Land M."/>
            <person name="Hauser L."/>
            <person name="Kyrpides N."/>
            <person name="Ivanova N."/>
            <person name="Pagani I."/>
            <person name="Kappler U."/>
            <person name="Woyke T."/>
        </authorList>
    </citation>
    <scope>NUCLEOTIDE SEQUENCE [LARGE SCALE GENOMIC DNA]</scope>
    <source>
        <strain evidence="8">DSM 14477 / JCM 11371 / ALM1</strain>
    </source>
</reference>
<keyword evidence="5" id="KW-0812">Transmembrane</keyword>
<dbReference type="eggNOG" id="COG2993">
    <property type="taxonomic scope" value="Bacteria"/>
</dbReference>
<evidence type="ECO:0000313" key="7">
    <source>
        <dbReference type="EMBL" id="AEG32292.1"/>
    </source>
</evidence>
<evidence type="ECO:0000259" key="6">
    <source>
        <dbReference type="PROSITE" id="PS51007"/>
    </source>
</evidence>
<keyword evidence="8" id="KW-1185">Reference proteome</keyword>
<evidence type="ECO:0000256" key="4">
    <source>
        <dbReference type="PROSITE-ProRule" id="PRU00433"/>
    </source>
</evidence>
<dbReference type="Pfam" id="PF02433">
    <property type="entry name" value="FixO"/>
    <property type="match status" value="1"/>
</dbReference>
<evidence type="ECO:0000256" key="5">
    <source>
        <dbReference type="SAM" id="Phobius"/>
    </source>
</evidence>
<dbReference type="InterPro" id="IPR009056">
    <property type="entry name" value="Cyt_c-like_dom"/>
</dbReference>
<dbReference type="HOGENOM" id="CLU_050647_1_0_6"/>
<dbReference type="NCBIfam" id="TIGR00781">
    <property type="entry name" value="ccoO"/>
    <property type="match status" value="1"/>
</dbReference>
<dbReference type="OrthoDB" id="9805440at2"/>
<evidence type="ECO:0000313" key="8">
    <source>
        <dbReference type="Proteomes" id="UP000009232"/>
    </source>
</evidence>
<dbReference type="EMBL" id="CP002776">
    <property type="protein sequence ID" value="AEG32292.1"/>
    <property type="molecule type" value="Genomic_DNA"/>
</dbReference>
<proteinExistence type="predicted"/>
<evidence type="ECO:0000256" key="2">
    <source>
        <dbReference type="ARBA" id="ARBA00022723"/>
    </source>
</evidence>
<gene>
    <name evidence="7" type="ordered locus">Thicy_1534</name>
</gene>
<dbReference type="NCBIfam" id="NF011055">
    <property type="entry name" value="PRK14487.1"/>
    <property type="match status" value="1"/>
</dbReference>
<feature type="domain" description="Cytochrome c" evidence="6">
    <location>
        <begin position="120"/>
        <end position="271"/>
    </location>
</feature>
<protein>
    <submittedName>
        <fullName evidence="7">Cytochrome c oxidase, cbb3-type, subunit II</fullName>
    </submittedName>
</protein>
<dbReference type="STRING" id="717773.Thicy_1534"/>
<keyword evidence="1 4" id="KW-0349">Heme</keyword>
<accession>F6DAN6</accession>
<evidence type="ECO:0000256" key="1">
    <source>
        <dbReference type="ARBA" id="ARBA00022617"/>
    </source>
</evidence>
<dbReference type="KEGG" id="tcy:Thicy_1534"/>
<keyword evidence="5" id="KW-1133">Transmembrane helix</keyword>
<dbReference type="GO" id="GO:0020037">
    <property type="term" value="F:heme binding"/>
    <property type="evidence" value="ECO:0007669"/>
    <property type="project" value="InterPro"/>
</dbReference>
<dbReference type="PROSITE" id="PS51007">
    <property type="entry name" value="CYTC"/>
    <property type="match status" value="1"/>
</dbReference>
<feature type="transmembrane region" description="Helical" evidence="5">
    <location>
        <begin position="21"/>
        <end position="46"/>
    </location>
</feature>
<keyword evidence="2 4" id="KW-0479">Metal-binding</keyword>
<dbReference type="AlphaFoldDB" id="F6DAN6"/>
<dbReference type="Proteomes" id="UP000009232">
    <property type="component" value="Chromosome"/>
</dbReference>
<name>F6DAN6_THICA</name>
<keyword evidence="3 4" id="KW-0408">Iron</keyword>
<dbReference type="InterPro" id="IPR003468">
    <property type="entry name" value="Cyt_c_oxidase_monohaem-su/FixO"/>
</dbReference>
<dbReference type="Gene3D" id="6.10.250.2250">
    <property type="match status" value="1"/>
</dbReference>
<dbReference type="GO" id="GO:0046872">
    <property type="term" value="F:metal ion binding"/>
    <property type="evidence" value="ECO:0007669"/>
    <property type="project" value="UniProtKB-KW"/>
</dbReference>
<dbReference type="Gene3D" id="1.10.760.10">
    <property type="entry name" value="Cytochrome c-like domain"/>
    <property type="match status" value="1"/>
</dbReference>
<dbReference type="GO" id="GO:0009055">
    <property type="term" value="F:electron transfer activity"/>
    <property type="evidence" value="ECO:0007669"/>
    <property type="project" value="InterPro"/>
</dbReference>
<dbReference type="SUPFAM" id="SSF46626">
    <property type="entry name" value="Cytochrome c"/>
    <property type="match status" value="1"/>
</dbReference>
<evidence type="ECO:0000256" key="3">
    <source>
        <dbReference type="ARBA" id="ARBA00023004"/>
    </source>
</evidence>
<keyword evidence="5" id="KW-0472">Membrane</keyword>
<organism evidence="7 8">
    <name type="scientific">Thiomicrospira cyclica (strain DSM 14477 / JCM 11371 / ALM1)</name>
    <name type="common">Thioalkalimicrobium cyclicum</name>
    <dbReference type="NCBI Taxonomy" id="717773"/>
    <lineage>
        <taxon>Bacteria</taxon>
        <taxon>Pseudomonadati</taxon>
        <taxon>Pseudomonadota</taxon>
        <taxon>Gammaproteobacteria</taxon>
        <taxon>Thiotrichales</taxon>
        <taxon>Piscirickettsiaceae</taxon>
        <taxon>Thiomicrospira</taxon>
    </lineage>
</organism>
<dbReference type="RefSeq" id="WP_013836067.1">
    <property type="nucleotide sequence ID" value="NC_015581.1"/>
</dbReference>
<dbReference type="InterPro" id="IPR036909">
    <property type="entry name" value="Cyt_c-like_dom_sf"/>
</dbReference>